<gene>
    <name evidence="2" type="ORF">ERS852462_00386</name>
    <name evidence="3" type="ORF">ERS852510_02136</name>
</gene>
<feature type="region of interest" description="Disordered" evidence="1">
    <location>
        <begin position="51"/>
        <end position="75"/>
    </location>
</feature>
<protein>
    <submittedName>
        <fullName evidence="3">Uncharacterized protein</fullName>
    </submittedName>
</protein>
<evidence type="ECO:0000313" key="3">
    <source>
        <dbReference type="EMBL" id="CUP69879.1"/>
    </source>
</evidence>
<sequence length="75" mass="8633">MIVRSYSRNKPCIRPEHIIRLSSTHHLSALNISSESSELFIRNIRTFRQKHPSFSSKPPGFSKQMPTIPLAEVED</sequence>
<evidence type="ECO:0000256" key="1">
    <source>
        <dbReference type="SAM" id="MobiDB-lite"/>
    </source>
</evidence>
<accession>A0A174GB91</accession>
<evidence type="ECO:0000313" key="4">
    <source>
        <dbReference type="Proteomes" id="UP000095614"/>
    </source>
</evidence>
<evidence type="ECO:0000313" key="2">
    <source>
        <dbReference type="EMBL" id="CUO42480.1"/>
    </source>
</evidence>
<dbReference type="Proteomes" id="UP000095766">
    <property type="component" value="Unassembled WGS sequence"/>
</dbReference>
<organism evidence="3 5">
    <name type="scientific">Bacteroides uniformis</name>
    <dbReference type="NCBI Taxonomy" id="820"/>
    <lineage>
        <taxon>Bacteria</taxon>
        <taxon>Pseudomonadati</taxon>
        <taxon>Bacteroidota</taxon>
        <taxon>Bacteroidia</taxon>
        <taxon>Bacteroidales</taxon>
        <taxon>Bacteroidaceae</taxon>
        <taxon>Bacteroides</taxon>
    </lineage>
</organism>
<name>A0A174GB91_BACUN</name>
<dbReference type="Proteomes" id="UP000095614">
    <property type="component" value="Unassembled WGS sequence"/>
</dbReference>
<feature type="compositionally biased region" description="Low complexity" evidence="1">
    <location>
        <begin position="52"/>
        <end position="63"/>
    </location>
</feature>
<reference evidence="4 5" key="1">
    <citation type="submission" date="2015-09" db="EMBL/GenBank/DDBJ databases">
        <authorList>
            <consortium name="Pathogen Informatics"/>
        </authorList>
    </citation>
    <scope>NUCLEOTIDE SEQUENCE [LARGE SCALE GENOMIC DNA]</scope>
    <source>
        <strain evidence="2 4">2789STDY5834847</strain>
        <strain evidence="3 5">2789STDY5834898</strain>
    </source>
</reference>
<dbReference type="EMBL" id="CZAO01000009">
    <property type="protein sequence ID" value="CUP69879.1"/>
    <property type="molecule type" value="Genomic_DNA"/>
</dbReference>
<evidence type="ECO:0000313" key="5">
    <source>
        <dbReference type="Proteomes" id="UP000095766"/>
    </source>
</evidence>
<dbReference type="EMBL" id="CZAF01000001">
    <property type="protein sequence ID" value="CUO42480.1"/>
    <property type="molecule type" value="Genomic_DNA"/>
</dbReference>
<proteinExistence type="predicted"/>
<dbReference type="AlphaFoldDB" id="A0A174GB91"/>